<keyword evidence="2" id="KW-1133">Transmembrane helix</keyword>
<accession>A0A2W5BAC7</accession>
<protein>
    <submittedName>
        <fullName evidence="3">Uncharacterized protein</fullName>
    </submittedName>
</protein>
<keyword evidence="2" id="KW-0812">Transmembrane</keyword>
<reference evidence="4 6" key="2">
    <citation type="submission" date="2019-08" db="EMBL/GenBank/DDBJ databases">
        <title>Draft genome of C. urealyticum strain VH4248.</title>
        <authorList>
            <person name="Navas J."/>
        </authorList>
    </citation>
    <scope>NUCLEOTIDE SEQUENCE [LARGE SCALE GENOMIC DNA]</scope>
    <source>
        <strain evidence="4 6">VH4248</strain>
    </source>
</reference>
<gene>
    <name evidence="3" type="ORF">DI609_00475</name>
    <name evidence="4" type="ORF">FYJ87_09135</name>
</gene>
<dbReference type="RefSeq" id="WP_148813255.1">
    <property type="nucleotide sequence ID" value="NZ_CP136640.1"/>
</dbReference>
<comment type="caution">
    <text evidence="3">The sequence shown here is derived from an EMBL/GenBank/DDBJ whole genome shotgun (WGS) entry which is preliminary data.</text>
</comment>
<sequence length="192" mass="20722">MTDNHLDPTDQPDLVTDTSTEAEERDRGTQRVSPKLLGIIGAVFLVIGAITWIVSLSSIKGFSEDHPTAVKADTSYYLLADEDALEATACGFFGPGSKPIHDKVKDLEDLTDEDVKIKDVSLPFTKVKGVYARVEFTENIQGAHIACNEGKNYISAKSGGSLNTLRWISMIGVGSGIALLVVSAVLRGRENR</sequence>
<dbReference type="EMBL" id="VSZI01000002">
    <property type="protein sequence ID" value="TYR16990.1"/>
    <property type="molecule type" value="Genomic_DNA"/>
</dbReference>
<evidence type="ECO:0000313" key="3">
    <source>
        <dbReference type="EMBL" id="PZP03741.1"/>
    </source>
</evidence>
<reference evidence="3 5" key="1">
    <citation type="submission" date="2017-11" db="EMBL/GenBank/DDBJ databases">
        <title>Infants hospitalized years apart are colonized by the same room-sourced microbial strains.</title>
        <authorList>
            <person name="Brooks B."/>
            <person name="Olm M.R."/>
            <person name="Firek B.A."/>
            <person name="Baker R."/>
            <person name="Thomas B.C."/>
            <person name="Morowitz M.J."/>
            <person name="Banfield J.F."/>
        </authorList>
    </citation>
    <scope>NUCLEOTIDE SEQUENCE [LARGE SCALE GENOMIC DNA]</scope>
    <source>
        <strain evidence="3">S2_012_000_R3_87</strain>
    </source>
</reference>
<feature type="transmembrane region" description="Helical" evidence="2">
    <location>
        <begin position="167"/>
        <end position="186"/>
    </location>
</feature>
<dbReference type="EMBL" id="QFNY01000005">
    <property type="protein sequence ID" value="PZP03741.1"/>
    <property type="molecule type" value="Genomic_DNA"/>
</dbReference>
<evidence type="ECO:0000313" key="5">
    <source>
        <dbReference type="Proteomes" id="UP000249451"/>
    </source>
</evidence>
<evidence type="ECO:0000313" key="4">
    <source>
        <dbReference type="EMBL" id="TYR16990.1"/>
    </source>
</evidence>
<evidence type="ECO:0000256" key="2">
    <source>
        <dbReference type="SAM" id="Phobius"/>
    </source>
</evidence>
<dbReference type="Proteomes" id="UP000324726">
    <property type="component" value="Unassembled WGS sequence"/>
</dbReference>
<keyword evidence="2" id="KW-0472">Membrane</keyword>
<dbReference type="AlphaFoldDB" id="A0A2W5BAC7"/>
<proteinExistence type="predicted"/>
<evidence type="ECO:0000313" key="6">
    <source>
        <dbReference type="Proteomes" id="UP000324726"/>
    </source>
</evidence>
<organism evidence="3 5">
    <name type="scientific">Corynebacterium urealyticum</name>
    <dbReference type="NCBI Taxonomy" id="43771"/>
    <lineage>
        <taxon>Bacteria</taxon>
        <taxon>Bacillati</taxon>
        <taxon>Actinomycetota</taxon>
        <taxon>Actinomycetes</taxon>
        <taxon>Mycobacteriales</taxon>
        <taxon>Corynebacteriaceae</taxon>
        <taxon>Corynebacterium</taxon>
    </lineage>
</organism>
<evidence type="ECO:0000256" key="1">
    <source>
        <dbReference type="SAM" id="MobiDB-lite"/>
    </source>
</evidence>
<feature type="transmembrane region" description="Helical" evidence="2">
    <location>
        <begin position="36"/>
        <end position="54"/>
    </location>
</feature>
<name>A0A2W5BAC7_9CORY</name>
<dbReference type="Proteomes" id="UP000249451">
    <property type="component" value="Unassembled WGS sequence"/>
</dbReference>
<feature type="region of interest" description="Disordered" evidence="1">
    <location>
        <begin position="1"/>
        <end position="30"/>
    </location>
</feature>